<gene>
    <name evidence="2" type="ORF">YEW_KQ45400</name>
</gene>
<organism evidence="2">
    <name type="scientific">Yersinia enterocolitica W22703</name>
    <dbReference type="NCBI Taxonomy" id="913028"/>
    <lineage>
        <taxon>Bacteria</taxon>
        <taxon>Pseudomonadati</taxon>
        <taxon>Pseudomonadota</taxon>
        <taxon>Gammaproteobacteria</taxon>
        <taxon>Enterobacterales</taxon>
        <taxon>Yersiniaceae</taxon>
        <taxon>Yersinia</taxon>
    </lineage>
</organism>
<evidence type="ECO:0000313" key="2">
    <source>
        <dbReference type="EMBL" id="CBX74267.1"/>
    </source>
</evidence>
<sequence length="52" mass="6157">MLFAVAALPRAWCLFILVTLVGLILGVARDFTFFKTLFQYFAVQWQWVREFI</sequence>
<protein>
    <submittedName>
        <fullName evidence="2">Uncharacterized protein</fullName>
    </submittedName>
</protein>
<feature type="transmembrane region" description="Helical" evidence="1">
    <location>
        <begin position="6"/>
        <end position="28"/>
    </location>
</feature>
<evidence type="ECO:0000256" key="1">
    <source>
        <dbReference type="SAM" id="Phobius"/>
    </source>
</evidence>
<name>F4N859_YEREN</name>
<accession>F4N859</accession>
<proteinExistence type="predicted"/>
<dbReference type="EMBL" id="FR718792">
    <property type="protein sequence ID" value="CBX74267.1"/>
    <property type="molecule type" value="Genomic_DNA"/>
</dbReference>
<dbReference type="AlphaFoldDB" id="F4N859"/>
<keyword evidence="1" id="KW-0472">Membrane</keyword>
<keyword evidence="1" id="KW-0812">Transmembrane</keyword>
<keyword evidence="1" id="KW-1133">Transmembrane helix</keyword>
<reference evidence="2" key="1">
    <citation type="journal article" date="2011" name="BMC Genomics">
        <title>Shotgun sequencing of Yersinia enterocolitica strain W22703 (biotype 2, serotype O:9): genomic evidence for oscillation between invertebrates and mammals.</title>
        <authorList>
            <person name="Fuchs T.M."/>
            <person name="Brandt K."/>
            <person name="Starke M."/>
            <person name="Rattei T."/>
        </authorList>
    </citation>
    <scope>NUCLEOTIDE SEQUENCE</scope>
</reference>